<dbReference type="EMBL" id="UOFY01000034">
    <property type="protein sequence ID" value="VAX09307.1"/>
    <property type="molecule type" value="Genomic_DNA"/>
</dbReference>
<evidence type="ECO:0008006" key="2">
    <source>
        <dbReference type="Google" id="ProtNLM"/>
    </source>
</evidence>
<protein>
    <recommendedName>
        <fullName evidence="2">STAS/SEC14 domain-containing protein</fullName>
    </recommendedName>
</protein>
<accession>A0A3B1BXE8</accession>
<dbReference type="AlphaFoldDB" id="A0A3B1BXE8"/>
<organism evidence="1">
    <name type="scientific">hydrothermal vent metagenome</name>
    <dbReference type="NCBI Taxonomy" id="652676"/>
    <lineage>
        <taxon>unclassified sequences</taxon>
        <taxon>metagenomes</taxon>
        <taxon>ecological metagenomes</taxon>
    </lineage>
</organism>
<sequence>MSVETVIDTDNNLVTHTVIKGFGVADIEPAWLAMLSNPEFKSGMNVLWDFRLAAHTDMFSNSDIQEIASMTARHIQLRGTDYKLVLLASRDLYFGFSKMFEAYGNQIPIEIHVFRVMDEALDWLM</sequence>
<gene>
    <name evidence="1" type="ORF">MNBD_GAMMA25-2369</name>
</gene>
<reference evidence="1" key="1">
    <citation type="submission" date="2018-06" db="EMBL/GenBank/DDBJ databases">
        <authorList>
            <person name="Zhirakovskaya E."/>
        </authorList>
    </citation>
    <scope>NUCLEOTIDE SEQUENCE</scope>
</reference>
<proteinExistence type="predicted"/>
<name>A0A3B1BXE8_9ZZZZ</name>
<evidence type="ECO:0000313" key="1">
    <source>
        <dbReference type="EMBL" id="VAX09307.1"/>
    </source>
</evidence>